<accession>A0A7C4M2I9</accession>
<dbReference type="AlphaFoldDB" id="A0A7C4M2I9"/>
<evidence type="ECO:0000313" key="2">
    <source>
        <dbReference type="EMBL" id="HGT71114.1"/>
    </source>
</evidence>
<sequence>MKKTCYAVLFFCLFLSSKSVFAKDSVKSPDGKKSVTYDCHIQNKKMTCDLTLIEGKKKTSVHKMNFSSSTIRELGYETEIIHFCKVVWGPDNKKFVFYCYYQSNFETSIYSDDNSFLYLYTIDSKNGNKKTELRKGGSKSDWILIKINTPNDRCVGERSVSWGSRKEDVFLKFDGKKITYHLMIRGESGYDKGYALCEKFRCDEPNEYGCGGPATSIVSVISQGTDKKIISKSDNCYMYYVCD</sequence>
<gene>
    <name evidence="2" type="ORF">ENT43_02535</name>
</gene>
<protein>
    <submittedName>
        <fullName evidence="2">Uncharacterized protein</fullName>
    </submittedName>
</protein>
<feature type="chain" id="PRO_5028363378" evidence="1">
    <location>
        <begin position="23"/>
        <end position="243"/>
    </location>
</feature>
<feature type="signal peptide" evidence="1">
    <location>
        <begin position="1"/>
        <end position="22"/>
    </location>
</feature>
<organism evidence="2">
    <name type="scientific">candidate division CPR3 bacterium</name>
    <dbReference type="NCBI Taxonomy" id="2268181"/>
    <lineage>
        <taxon>Bacteria</taxon>
        <taxon>Bacteria division CPR3</taxon>
    </lineage>
</organism>
<comment type="caution">
    <text evidence="2">The sequence shown here is derived from an EMBL/GenBank/DDBJ whole genome shotgun (WGS) entry which is preliminary data.</text>
</comment>
<dbReference type="EMBL" id="DSYQ01000010">
    <property type="protein sequence ID" value="HGT71114.1"/>
    <property type="molecule type" value="Genomic_DNA"/>
</dbReference>
<evidence type="ECO:0000256" key="1">
    <source>
        <dbReference type="SAM" id="SignalP"/>
    </source>
</evidence>
<proteinExistence type="predicted"/>
<keyword evidence="1" id="KW-0732">Signal</keyword>
<reference evidence="2" key="1">
    <citation type="journal article" date="2020" name="mSystems">
        <title>Genome- and Community-Level Interaction Insights into Carbon Utilization and Element Cycling Functions of Hydrothermarchaeota in Hydrothermal Sediment.</title>
        <authorList>
            <person name="Zhou Z."/>
            <person name="Liu Y."/>
            <person name="Xu W."/>
            <person name="Pan J."/>
            <person name="Luo Z.H."/>
            <person name="Li M."/>
        </authorList>
    </citation>
    <scope>NUCLEOTIDE SEQUENCE [LARGE SCALE GENOMIC DNA]</scope>
    <source>
        <strain evidence="2">SpSt-579</strain>
    </source>
</reference>
<name>A0A7C4M2I9_UNCC3</name>